<accession>A0ABR1V1F6</accession>
<gene>
    <name evidence="1" type="ORF">PG996_008571</name>
</gene>
<sequence length="256" mass="28819">MGAMDNLKSRTKTPIFLLSEPILASDFRDKLMGACVVRPYDPLYAFSSFKGPVPIELQPEIDPNPVDIDNYSSVLNQSTSTKVKAAFERIINIFFEKNGDSNEARHAAKAKWWKMVSPHDQMESLIQNPTYEDSVMRLFDRYPNEAHVYFVTNILVLSTLKAERGIGRSTNGGVDAGVPDPYTGTTVAQLGAEHGSSYERNISAEFRHEMIVGLGVYPIRRRAEKKSRGAGLRTLFRGRIHESQEGKHRLVAQRQF</sequence>
<name>A0ABR1V1F6_9PEZI</name>
<protein>
    <submittedName>
        <fullName evidence="1">Uncharacterized protein</fullName>
    </submittedName>
</protein>
<reference evidence="1 2" key="1">
    <citation type="submission" date="2023-01" db="EMBL/GenBank/DDBJ databases">
        <title>Analysis of 21 Apiospora genomes using comparative genomics revels a genus with tremendous synthesis potential of carbohydrate active enzymes and secondary metabolites.</title>
        <authorList>
            <person name="Sorensen T."/>
        </authorList>
    </citation>
    <scope>NUCLEOTIDE SEQUENCE [LARGE SCALE GENOMIC DNA]</scope>
    <source>
        <strain evidence="1 2">CBS 83171</strain>
    </source>
</reference>
<dbReference type="EMBL" id="JAQQWM010000005">
    <property type="protein sequence ID" value="KAK8063919.1"/>
    <property type="molecule type" value="Genomic_DNA"/>
</dbReference>
<keyword evidence="2" id="KW-1185">Reference proteome</keyword>
<proteinExistence type="predicted"/>
<comment type="caution">
    <text evidence="1">The sequence shown here is derived from an EMBL/GenBank/DDBJ whole genome shotgun (WGS) entry which is preliminary data.</text>
</comment>
<organism evidence="1 2">
    <name type="scientific">Apiospora saccharicola</name>
    <dbReference type="NCBI Taxonomy" id="335842"/>
    <lineage>
        <taxon>Eukaryota</taxon>
        <taxon>Fungi</taxon>
        <taxon>Dikarya</taxon>
        <taxon>Ascomycota</taxon>
        <taxon>Pezizomycotina</taxon>
        <taxon>Sordariomycetes</taxon>
        <taxon>Xylariomycetidae</taxon>
        <taxon>Amphisphaeriales</taxon>
        <taxon>Apiosporaceae</taxon>
        <taxon>Apiospora</taxon>
    </lineage>
</organism>
<dbReference type="Proteomes" id="UP001446871">
    <property type="component" value="Unassembled WGS sequence"/>
</dbReference>
<evidence type="ECO:0000313" key="1">
    <source>
        <dbReference type="EMBL" id="KAK8063919.1"/>
    </source>
</evidence>
<evidence type="ECO:0000313" key="2">
    <source>
        <dbReference type="Proteomes" id="UP001446871"/>
    </source>
</evidence>